<dbReference type="OrthoDB" id="9767539at2"/>
<dbReference type="STRING" id="715226.ABI_42720"/>
<organism evidence="1 2">
    <name type="scientific">Asticcacaulis biprosthecium C19</name>
    <dbReference type="NCBI Taxonomy" id="715226"/>
    <lineage>
        <taxon>Bacteria</taxon>
        <taxon>Pseudomonadati</taxon>
        <taxon>Pseudomonadota</taxon>
        <taxon>Alphaproteobacteria</taxon>
        <taxon>Caulobacterales</taxon>
        <taxon>Caulobacteraceae</taxon>
        <taxon>Asticcacaulis</taxon>
    </lineage>
</organism>
<dbReference type="HOGENOM" id="CLU_2894173_0_0_5"/>
<sequence>MSWHDYSTTRLDQKIGTEWGAMATIALTPRFSLMLKHADFERKSPAAPASRTKTWLAINCKY</sequence>
<dbReference type="EMBL" id="GL883080">
    <property type="protein sequence ID" value="EGF89849.1"/>
    <property type="molecule type" value="Genomic_DNA"/>
</dbReference>
<name>F4QSX9_9CAUL</name>
<evidence type="ECO:0000313" key="2">
    <source>
        <dbReference type="Proteomes" id="UP000006512"/>
    </source>
</evidence>
<reference evidence="2" key="1">
    <citation type="submission" date="2011-03" db="EMBL/GenBank/DDBJ databases">
        <title>Draft genome sequence of Brevundimonas diminuta.</title>
        <authorList>
            <person name="Brown P.J.B."/>
            <person name="Buechlein A."/>
            <person name="Hemmerich C."/>
            <person name="Brun Y.V."/>
        </authorList>
    </citation>
    <scope>NUCLEOTIDE SEQUENCE [LARGE SCALE GENOMIC DNA]</scope>
    <source>
        <strain evidence="2">C19</strain>
    </source>
</reference>
<gene>
    <name evidence="1" type="ORF">ABI_42720</name>
</gene>
<proteinExistence type="predicted"/>
<dbReference type="AlphaFoldDB" id="F4QSX9"/>
<accession>F4QSX9</accession>
<protein>
    <submittedName>
        <fullName evidence="1">Uncharacterized protein</fullName>
    </submittedName>
</protein>
<evidence type="ECO:0000313" key="1">
    <source>
        <dbReference type="EMBL" id="EGF89849.1"/>
    </source>
</evidence>
<dbReference type="Proteomes" id="UP000006512">
    <property type="component" value="Unassembled WGS sequence"/>
</dbReference>
<keyword evidence="2" id="KW-1185">Reference proteome</keyword>
<dbReference type="RefSeq" id="WP_006275046.1">
    <property type="nucleotide sequence ID" value="NZ_GL883080.1"/>
</dbReference>